<feature type="domain" description="Glycosyl transferase family 1" evidence="3">
    <location>
        <begin position="204"/>
        <end position="374"/>
    </location>
</feature>
<evidence type="ECO:0000256" key="1">
    <source>
        <dbReference type="ARBA" id="ARBA00022676"/>
    </source>
</evidence>
<gene>
    <name evidence="5" type="ORF">ACFOOQ_09035</name>
</gene>
<evidence type="ECO:0000259" key="3">
    <source>
        <dbReference type="Pfam" id="PF00534"/>
    </source>
</evidence>
<protein>
    <submittedName>
        <fullName evidence="5">Glycosyltransferase family 4 protein</fullName>
    </submittedName>
</protein>
<dbReference type="InterPro" id="IPR001296">
    <property type="entry name" value="Glyco_trans_1"/>
</dbReference>
<dbReference type="Pfam" id="PF00534">
    <property type="entry name" value="Glycos_transf_1"/>
    <property type="match status" value="1"/>
</dbReference>
<sequence length="402" mass="43616">MAKAATATVPASAVGPASGRPPAVLQVLPALVTGGVERGTVDMAKALAKAGWVSYVASEGGPMVRELERAGAKHITLPLASKNPWRMGKNTDRLEQLIRELPIDLVHVRSRAPAWSVRAAALRCGVPLVTTFHNAYKSHNWFRKLWAGPMGKGDMVVAISDFVAEYAHAKFGVARHKLVTIPRGTDLSRFDPSRVYPDRIAQLAQQWRLVDGLPVILLPGRLTRWKGHAVLLRALALLAKQRGAADFIAVLSGDHQGRDSYVDELKLLTNQLGLNAAVRLPGDCKDMPAAFMLADVVVSASTEPEGFGRIAVEAQAMGKPVIATDHGGARETVLPGETGWLVPPNDPAALARALDEAIRLTPDRRLQITERARRHVADHFTVDAMCRAYLQVYTRLLFPDHA</sequence>
<keyword evidence="1" id="KW-0328">Glycosyltransferase</keyword>
<evidence type="ECO:0000313" key="5">
    <source>
        <dbReference type="EMBL" id="MFC3675684.1"/>
    </source>
</evidence>
<keyword evidence="6" id="KW-1185">Reference proteome</keyword>
<proteinExistence type="predicted"/>
<dbReference type="CDD" id="cd03819">
    <property type="entry name" value="GT4_WavL-like"/>
    <property type="match status" value="1"/>
</dbReference>
<feature type="domain" description="Glycosyltransferase subfamily 4-like N-terminal" evidence="4">
    <location>
        <begin position="34"/>
        <end position="189"/>
    </location>
</feature>
<evidence type="ECO:0000256" key="2">
    <source>
        <dbReference type="ARBA" id="ARBA00022679"/>
    </source>
</evidence>
<dbReference type="Proteomes" id="UP001595711">
    <property type="component" value="Unassembled WGS sequence"/>
</dbReference>
<dbReference type="EMBL" id="JBHRYJ010000001">
    <property type="protein sequence ID" value="MFC3675684.1"/>
    <property type="molecule type" value="Genomic_DNA"/>
</dbReference>
<accession>A0ABV7VE05</accession>
<dbReference type="Pfam" id="PF13439">
    <property type="entry name" value="Glyco_transf_4"/>
    <property type="match status" value="1"/>
</dbReference>
<dbReference type="SUPFAM" id="SSF53756">
    <property type="entry name" value="UDP-Glycosyltransferase/glycogen phosphorylase"/>
    <property type="match status" value="1"/>
</dbReference>
<dbReference type="RefSeq" id="WP_379724717.1">
    <property type="nucleotide sequence ID" value="NZ_JBHRYJ010000001.1"/>
</dbReference>
<evidence type="ECO:0000259" key="4">
    <source>
        <dbReference type="Pfam" id="PF13439"/>
    </source>
</evidence>
<dbReference type="PANTHER" id="PTHR12526:SF510">
    <property type="entry name" value="D-INOSITOL 3-PHOSPHATE GLYCOSYLTRANSFERASE"/>
    <property type="match status" value="1"/>
</dbReference>
<organism evidence="5 6">
    <name type="scientific">Ferrovibrio xuzhouensis</name>
    <dbReference type="NCBI Taxonomy" id="1576914"/>
    <lineage>
        <taxon>Bacteria</taxon>
        <taxon>Pseudomonadati</taxon>
        <taxon>Pseudomonadota</taxon>
        <taxon>Alphaproteobacteria</taxon>
        <taxon>Rhodospirillales</taxon>
        <taxon>Rhodospirillaceae</taxon>
        <taxon>Ferrovibrio</taxon>
    </lineage>
</organism>
<comment type="caution">
    <text evidence="5">The sequence shown here is derived from an EMBL/GenBank/DDBJ whole genome shotgun (WGS) entry which is preliminary data.</text>
</comment>
<dbReference type="InterPro" id="IPR028098">
    <property type="entry name" value="Glyco_trans_4-like_N"/>
</dbReference>
<reference evidence="6" key="1">
    <citation type="journal article" date="2019" name="Int. J. Syst. Evol. Microbiol.">
        <title>The Global Catalogue of Microorganisms (GCM) 10K type strain sequencing project: providing services to taxonomists for standard genome sequencing and annotation.</title>
        <authorList>
            <consortium name="The Broad Institute Genomics Platform"/>
            <consortium name="The Broad Institute Genome Sequencing Center for Infectious Disease"/>
            <person name="Wu L."/>
            <person name="Ma J."/>
        </authorList>
    </citation>
    <scope>NUCLEOTIDE SEQUENCE [LARGE SCALE GENOMIC DNA]</scope>
    <source>
        <strain evidence="6">KCTC 42182</strain>
    </source>
</reference>
<dbReference type="Gene3D" id="3.40.50.2000">
    <property type="entry name" value="Glycogen Phosphorylase B"/>
    <property type="match status" value="2"/>
</dbReference>
<keyword evidence="2" id="KW-0808">Transferase</keyword>
<name>A0ABV7VE05_9PROT</name>
<dbReference type="PANTHER" id="PTHR12526">
    <property type="entry name" value="GLYCOSYLTRANSFERASE"/>
    <property type="match status" value="1"/>
</dbReference>
<evidence type="ECO:0000313" key="6">
    <source>
        <dbReference type="Proteomes" id="UP001595711"/>
    </source>
</evidence>